<evidence type="ECO:0000256" key="9">
    <source>
        <dbReference type="ARBA" id="ARBA00023136"/>
    </source>
</evidence>
<evidence type="ECO:0000256" key="3">
    <source>
        <dbReference type="ARBA" id="ARBA00022448"/>
    </source>
</evidence>
<evidence type="ECO:0000256" key="6">
    <source>
        <dbReference type="ARBA" id="ARBA00022729"/>
    </source>
</evidence>
<name>A0A1L1P9H6_HYDIT</name>
<evidence type="ECO:0000256" key="4">
    <source>
        <dbReference type="ARBA" id="ARBA00022452"/>
    </source>
</evidence>
<comment type="subunit">
    <text evidence="2">Homotrimer.</text>
</comment>
<evidence type="ECO:0000256" key="5">
    <source>
        <dbReference type="ARBA" id="ARBA00022692"/>
    </source>
</evidence>
<feature type="chain" id="PRO_5009681263" evidence="11">
    <location>
        <begin position="20"/>
        <end position="333"/>
    </location>
</feature>
<evidence type="ECO:0000256" key="1">
    <source>
        <dbReference type="ARBA" id="ARBA00004571"/>
    </source>
</evidence>
<feature type="signal peptide" evidence="11">
    <location>
        <begin position="1"/>
        <end position="19"/>
    </location>
</feature>
<organism evidence="13 14">
    <name type="scientific">Hydrogenophaga intermedia</name>
    <dbReference type="NCBI Taxonomy" id="65786"/>
    <lineage>
        <taxon>Bacteria</taxon>
        <taxon>Pseudomonadati</taxon>
        <taxon>Pseudomonadota</taxon>
        <taxon>Betaproteobacteria</taxon>
        <taxon>Burkholderiales</taxon>
        <taxon>Comamonadaceae</taxon>
        <taxon>Hydrogenophaga</taxon>
    </lineage>
</organism>
<dbReference type="SUPFAM" id="SSF56935">
    <property type="entry name" value="Porins"/>
    <property type="match status" value="1"/>
</dbReference>
<proteinExistence type="predicted"/>
<reference evidence="14" key="1">
    <citation type="submission" date="2014-11" db="EMBL/GenBank/DDBJ databases">
        <title>Draft genome sequence of Hydrogenophaga intermedia S1.</title>
        <authorList>
            <person name="Gan H.M."/>
            <person name="Chew T.H."/>
            <person name="Stolz A."/>
        </authorList>
    </citation>
    <scope>NUCLEOTIDE SEQUENCE [LARGE SCALE GENOMIC DNA]</scope>
    <source>
        <strain evidence="14">S1</strain>
    </source>
</reference>
<sequence precursor="true">MKKTLIALAAVAASSAALAQSSVTLFGIMDVNVRHTKTEANGTDVSLTEMAQDGTASSRLGFRGVEDLGGGMSASFWLEGALNPDTGTVGGLNFQRRSTVSLSGGFGEVRLGRDYTPTFWNHTVYDPFGTNGLGSSINMWGTVSGGYIATNVRSNNLISYFTPNMGGFQAQLTYGFKEVDTGTSASDYQGLRVVYAAGPLSVAFATASEGNVGAADSKRSNIGASYDFGFIKPMFNYTTAEDDTTGNEATNLMIGLTAPVGPGLIKASYTRTEAEPAGGAEVDGNQIAIGYEYGLSKRTALYGNFARISADAGLLAATEYKRRGFEIGVRHSF</sequence>
<evidence type="ECO:0000256" key="10">
    <source>
        <dbReference type="ARBA" id="ARBA00023237"/>
    </source>
</evidence>
<evidence type="ECO:0000313" key="13">
    <source>
        <dbReference type="EMBL" id="CDN85950.1"/>
    </source>
</evidence>
<dbReference type="AlphaFoldDB" id="A0A1L1P9H6"/>
<gene>
    <name evidence="13" type="ORF">BN948_00348</name>
</gene>
<keyword evidence="3" id="KW-0813">Transport</keyword>
<dbReference type="CDD" id="cd00342">
    <property type="entry name" value="gram_neg_porins"/>
    <property type="match status" value="1"/>
</dbReference>
<dbReference type="InterPro" id="IPR023614">
    <property type="entry name" value="Porin_dom_sf"/>
</dbReference>
<dbReference type="Gene3D" id="2.40.160.10">
    <property type="entry name" value="Porin"/>
    <property type="match status" value="1"/>
</dbReference>
<evidence type="ECO:0000256" key="2">
    <source>
        <dbReference type="ARBA" id="ARBA00011233"/>
    </source>
</evidence>
<dbReference type="InterPro" id="IPR033900">
    <property type="entry name" value="Gram_neg_porin_domain"/>
</dbReference>
<dbReference type="RefSeq" id="WP_009520004.1">
    <property type="nucleotide sequence ID" value="NZ_CCAE010000002.1"/>
</dbReference>
<dbReference type="GO" id="GO:0009279">
    <property type="term" value="C:cell outer membrane"/>
    <property type="evidence" value="ECO:0007669"/>
    <property type="project" value="UniProtKB-SubCell"/>
</dbReference>
<keyword evidence="6 11" id="KW-0732">Signal</keyword>
<protein>
    <submittedName>
        <fullName evidence="13">Porin</fullName>
    </submittedName>
</protein>
<dbReference type="PANTHER" id="PTHR34501:SF9">
    <property type="entry name" value="MAJOR OUTER MEMBRANE PROTEIN P.IA"/>
    <property type="match status" value="1"/>
</dbReference>
<keyword evidence="8" id="KW-0626">Porin</keyword>
<accession>A0A1L1P9H6</accession>
<keyword evidence="10" id="KW-0998">Cell outer membrane</keyword>
<dbReference type="EMBL" id="CCAE010000002">
    <property type="protein sequence ID" value="CDN85950.1"/>
    <property type="molecule type" value="Genomic_DNA"/>
</dbReference>
<evidence type="ECO:0000313" key="14">
    <source>
        <dbReference type="Proteomes" id="UP000028878"/>
    </source>
</evidence>
<dbReference type="PANTHER" id="PTHR34501">
    <property type="entry name" value="PROTEIN YDDL-RELATED"/>
    <property type="match status" value="1"/>
</dbReference>
<keyword evidence="14" id="KW-1185">Reference proteome</keyword>
<dbReference type="InterPro" id="IPR002299">
    <property type="entry name" value="Porin_Neis"/>
</dbReference>
<keyword evidence="5" id="KW-0812">Transmembrane</keyword>
<dbReference type="InterPro" id="IPR050298">
    <property type="entry name" value="Gram-neg_bact_OMP"/>
</dbReference>
<evidence type="ECO:0000259" key="12">
    <source>
        <dbReference type="Pfam" id="PF13609"/>
    </source>
</evidence>
<dbReference type="GO" id="GO:0015288">
    <property type="term" value="F:porin activity"/>
    <property type="evidence" value="ECO:0007669"/>
    <property type="project" value="UniProtKB-KW"/>
</dbReference>
<keyword evidence="4" id="KW-1134">Transmembrane beta strand</keyword>
<dbReference type="PRINTS" id="PR00182">
    <property type="entry name" value="ECOLNEIPORIN"/>
</dbReference>
<keyword evidence="9" id="KW-0472">Membrane</keyword>
<evidence type="ECO:0000256" key="8">
    <source>
        <dbReference type="ARBA" id="ARBA00023114"/>
    </source>
</evidence>
<keyword evidence="7" id="KW-0406">Ion transport</keyword>
<comment type="subcellular location">
    <subcellularLocation>
        <location evidence="1">Cell outer membrane</location>
        <topology evidence="1">Multi-pass membrane protein</topology>
    </subcellularLocation>
</comment>
<feature type="domain" description="Porin" evidence="12">
    <location>
        <begin position="7"/>
        <end position="311"/>
    </location>
</feature>
<evidence type="ECO:0000256" key="11">
    <source>
        <dbReference type="SAM" id="SignalP"/>
    </source>
</evidence>
<evidence type="ECO:0000256" key="7">
    <source>
        <dbReference type="ARBA" id="ARBA00023065"/>
    </source>
</evidence>
<dbReference type="PRINTS" id="PR00184">
    <property type="entry name" value="NEISSPPORIN"/>
</dbReference>
<dbReference type="GO" id="GO:0046930">
    <property type="term" value="C:pore complex"/>
    <property type="evidence" value="ECO:0007669"/>
    <property type="project" value="UniProtKB-KW"/>
</dbReference>
<dbReference type="Proteomes" id="UP000028878">
    <property type="component" value="Unassembled WGS sequence"/>
</dbReference>
<dbReference type="InterPro" id="IPR001702">
    <property type="entry name" value="Porin_Gram-ve"/>
</dbReference>
<dbReference type="Pfam" id="PF13609">
    <property type="entry name" value="Porin_4"/>
    <property type="match status" value="1"/>
</dbReference>
<dbReference type="GO" id="GO:0034220">
    <property type="term" value="P:monoatomic ion transmembrane transport"/>
    <property type="evidence" value="ECO:0007669"/>
    <property type="project" value="InterPro"/>
</dbReference>